<keyword evidence="3" id="KW-1185">Reference proteome</keyword>
<evidence type="ECO:0000313" key="2">
    <source>
        <dbReference type="EMBL" id="RLM79430.1"/>
    </source>
</evidence>
<feature type="chain" id="PRO_5018214878" evidence="1">
    <location>
        <begin position="32"/>
        <end position="92"/>
    </location>
</feature>
<evidence type="ECO:0000256" key="1">
    <source>
        <dbReference type="SAM" id="SignalP"/>
    </source>
</evidence>
<dbReference type="Proteomes" id="UP000275267">
    <property type="component" value="Unassembled WGS sequence"/>
</dbReference>
<dbReference type="PANTHER" id="PTHR10426:SF95">
    <property type="entry name" value="OS06G0623700 PROTEIN"/>
    <property type="match status" value="1"/>
</dbReference>
<feature type="signal peptide" evidence="1">
    <location>
        <begin position="1"/>
        <end position="31"/>
    </location>
</feature>
<accession>A0A3L6QG64</accession>
<dbReference type="GO" id="GO:0012505">
    <property type="term" value="C:endomembrane system"/>
    <property type="evidence" value="ECO:0007669"/>
    <property type="project" value="TreeGrafter"/>
</dbReference>
<gene>
    <name evidence="2" type="ORF">C2845_PM12G20360</name>
</gene>
<evidence type="ECO:0000313" key="3">
    <source>
        <dbReference type="Proteomes" id="UP000275267"/>
    </source>
</evidence>
<sequence length="92" mass="9513">MGFRTKLPQALITSCLVAVLLLLLAPCGAAARPVPQTAATIDGSRSQHLPLRGSLLRGPESVAFDGAGAGPYSGVSDGRVLRWNGQARGWST</sequence>
<dbReference type="OrthoDB" id="691990at2759"/>
<name>A0A3L6QG64_PANMI</name>
<dbReference type="PANTHER" id="PTHR10426">
    <property type="entry name" value="STRICTOSIDINE SYNTHASE-RELATED"/>
    <property type="match status" value="1"/>
</dbReference>
<comment type="caution">
    <text evidence="2">The sequence shown here is derived from an EMBL/GenBank/DDBJ whole genome shotgun (WGS) entry which is preliminary data.</text>
</comment>
<proteinExistence type="predicted"/>
<reference evidence="3" key="1">
    <citation type="journal article" date="2019" name="Nat. Commun.">
        <title>The genome of broomcorn millet.</title>
        <authorList>
            <person name="Zou C."/>
            <person name="Miki D."/>
            <person name="Li D."/>
            <person name="Tang Q."/>
            <person name="Xiao L."/>
            <person name="Rajput S."/>
            <person name="Deng P."/>
            <person name="Jia W."/>
            <person name="Huang R."/>
            <person name="Zhang M."/>
            <person name="Sun Y."/>
            <person name="Hu J."/>
            <person name="Fu X."/>
            <person name="Schnable P.S."/>
            <person name="Li F."/>
            <person name="Zhang H."/>
            <person name="Feng B."/>
            <person name="Zhu X."/>
            <person name="Liu R."/>
            <person name="Schnable J.C."/>
            <person name="Zhu J.-K."/>
            <person name="Zhang H."/>
        </authorList>
    </citation>
    <scope>NUCLEOTIDE SEQUENCE [LARGE SCALE GENOMIC DNA]</scope>
</reference>
<protein>
    <submittedName>
        <fullName evidence="2">Protein STRICTOSIDINE SYNTHASE-LIKE 10-like</fullName>
    </submittedName>
</protein>
<dbReference type="AlphaFoldDB" id="A0A3L6QG64"/>
<dbReference type="Pfam" id="PF20067">
    <property type="entry name" value="SSL_N"/>
    <property type="match status" value="1"/>
</dbReference>
<keyword evidence="1" id="KW-0732">Signal</keyword>
<dbReference type="InterPro" id="IPR011042">
    <property type="entry name" value="6-blade_b-propeller_TolB-like"/>
</dbReference>
<organism evidence="2 3">
    <name type="scientific">Panicum miliaceum</name>
    <name type="common">Proso millet</name>
    <name type="synonym">Broomcorn millet</name>
    <dbReference type="NCBI Taxonomy" id="4540"/>
    <lineage>
        <taxon>Eukaryota</taxon>
        <taxon>Viridiplantae</taxon>
        <taxon>Streptophyta</taxon>
        <taxon>Embryophyta</taxon>
        <taxon>Tracheophyta</taxon>
        <taxon>Spermatophyta</taxon>
        <taxon>Magnoliopsida</taxon>
        <taxon>Liliopsida</taxon>
        <taxon>Poales</taxon>
        <taxon>Poaceae</taxon>
        <taxon>PACMAD clade</taxon>
        <taxon>Panicoideae</taxon>
        <taxon>Panicodae</taxon>
        <taxon>Paniceae</taxon>
        <taxon>Panicinae</taxon>
        <taxon>Panicum</taxon>
        <taxon>Panicum sect. Panicum</taxon>
    </lineage>
</organism>
<dbReference type="Gene3D" id="2.120.10.30">
    <property type="entry name" value="TolB, C-terminal domain"/>
    <property type="match status" value="1"/>
</dbReference>
<dbReference type="EMBL" id="PQIB02000012">
    <property type="protein sequence ID" value="RLM79430.1"/>
    <property type="molecule type" value="Genomic_DNA"/>
</dbReference>
<dbReference type="GO" id="GO:0016787">
    <property type="term" value="F:hydrolase activity"/>
    <property type="evidence" value="ECO:0007669"/>
    <property type="project" value="TreeGrafter"/>
</dbReference>
<dbReference type="STRING" id="4540.A0A3L6QG64"/>